<gene>
    <name evidence="2" type="ORF">SLEP1_g28926</name>
</gene>
<dbReference type="InterPro" id="IPR001810">
    <property type="entry name" value="F-box_dom"/>
</dbReference>
<dbReference type="InterPro" id="IPR050796">
    <property type="entry name" value="SCF_F-box_component"/>
</dbReference>
<protein>
    <recommendedName>
        <fullName evidence="1">F-box domain-containing protein</fullName>
    </recommendedName>
</protein>
<dbReference type="Pfam" id="PF08268">
    <property type="entry name" value="FBA_3"/>
    <property type="match status" value="1"/>
</dbReference>
<dbReference type="Pfam" id="PF00646">
    <property type="entry name" value="F-box"/>
    <property type="match status" value="1"/>
</dbReference>
<dbReference type="PANTHER" id="PTHR31672">
    <property type="entry name" value="BNACNNG10540D PROTEIN"/>
    <property type="match status" value="1"/>
</dbReference>
<dbReference type="NCBIfam" id="TIGR01640">
    <property type="entry name" value="F_box_assoc_1"/>
    <property type="match status" value="1"/>
</dbReference>
<dbReference type="EMBL" id="BPVZ01000050">
    <property type="protein sequence ID" value="GKV18566.1"/>
    <property type="molecule type" value="Genomic_DNA"/>
</dbReference>
<dbReference type="PANTHER" id="PTHR31672:SF13">
    <property type="entry name" value="F-BOX PROTEIN CPR30-LIKE"/>
    <property type="match status" value="1"/>
</dbReference>
<evidence type="ECO:0000313" key="3">
    <source>
        <dbReference type="Proteomes" id="UP001054252"/>
    </source>
</evidence>
<evidence type="ECO:0000259" key="1">
    <source>
        <dbReference type="PROSITE" id="PS50181"/>
    </source>
</evidence>
<feature type="domain" description="F-box" evidence="1">
    <location>
        <begin position="1"/>
        <end position="44"/>
    </location>
</feature>
<name>A0AAV5K5T1_9ROSI</name>
<accession>A0AAV5K5T1</accession>
<organism evidence="2 3">
    <name type="scientific">Rubroshorea leprosula</name>
    <dbReference type="NCBI Taxonomy" id="152421"/>
    <lineage>
        <taxon>Eukaryota</taxon>
        <taxon>Viridiplantae</taxon>
        <taxon>Streptophyta</taxon>
        <taxon>Embryophyta</taxon>
        <taxon>Tracheophyta</taxon>
        <taxon>Spermatophyta</taxon>
        <taxon>Magnoliopsida</taxon>
        <taxon>eudicotyledons</taxon>
        <taxon>Gunneridae</taxon>
        <taxon>Pentapetalae</taxon>
        <taxon>rosids</taxon>
        <taxon>malvids</taxon>
        <taxon>Malvales</taxon>
        <taxon>Dipterocarpaceae</taxon>
        <taxon>Rubroshorea</taxon>
    </lineage>
</organism>
<dbReference type="PROSITE" id="PS50181">
    <property type="entry name" value="FBOX"/>
    <property type="match status" value="1"/>
</dbReference>
<sequence>MSKLPENLTVDILSRLPVKTLSRFKSISKDFLTYLSDDHFFHQLHRLRSQKYPFVLSVTFSVEKEPLATVHISSSDHRGQPINQFAKKIEIESRPVADLLPSHHHLVCIASRNNIYICNPSTEELLPLPPSSVLRKFCPAVGFGYLPSKKEYKVLKLSYLQVDLDDPNNWVIEAEILTIATPTNNLCEVYFSLWRVLKEKCPYVVEGPSVFVNGFVHWKIHKNPLWVQIRGGDERILSFNLEEEKFQTLPRPLSVTGYDSEFELAGIRGNLWLVEYTHESFVMELWVLKDWENPLWKRECRIDCRTIGKDIGARMMHPLDFQNAEEILFRVDEFGLIRYNVKNKTYSDLREEKSSFRFCYYTDGFLSF</sequence>
<dbReference type="InterPro" id="IPR036047">
    <property type="entry name" value="F-box-like_dom_sf"/>
</dbReference>
<reference evidence="2 3" key="1">
    <citation type="journal article" date="2021" name="Commun. Biol.">
        <title>The genome of Shorea leprosula (Dipterocarpaceae) highlights the ecological relevance of drought in aseasonal tropical rainforests.</title>
        <authorList>
            <person name="Ng K.K.S."/>
            <person name="Kobayashi M.J."/>
            <person name="Fawcett J.A."/>
            <person name="Hatakeyama M."/>
            <person name="Paape T."/>
            <person name="Ng C.H."/>
            <person name="Ang C.C."/>
            <person name="Tnah L.H."/>
            <person name="Lee C.T."/>
            <person name="Nishiyama T."/>
            <person name="Sese J."/>
            <person name="O'Brien M.J."/>
            <person name="Copetti D."/>
            <person name="Mohd Noor M.I."/>
            <person name="Ong R.C."/>
            <person name="Putra M."/>
            <person name="Sireger I.Z."/>
            <person name="Indrioko S."/>
            <person name="Kosugi Y."/>
            <person name="Izuno A."/>
            <person name="Isagi Y."/>
            <person name="Lee S.L."/>
            <person name="Shimizu K.K."/>
        </authorList>
    </citation>
    <scope>NUCLEOTIDE SEQUENCE [LARGE SCALE GENOMIC DNA]</scope>
    <source>
        <strain evidence="2">214</strain>
    </source>
</reference>
<dbReference type="SUPFAM" id="SSF81383">
    <property type="entry name" value="F-box domain"/>
    <property type="match status" value="1"/>
</dbReference>
<dbReference type="InterPro" id="IPR013187">
    <property type="entry name" value="F-box-assoc_dom_typ3"/>
</dbReference>
<evidence type="ECO:0000313" key="2">
    <source>
        <dbReference type="EMBL" id="GKV18566.1"/>
    </source>
</evidence>
<dbReference type="AlphaFoldDB" id="A0AAV5K5T1"/>
<dbReference type="Proteomes" id="UP001054252">
    <property type="component" value="Unassembled WGS sequence"/>
</dbReference>
<dbReference type="InterPro" id="IPR017451">
    <property type="entry name" value="F-box-assoc_interact_dom"/>
</dbReference>
<keyword evidence="3" id="KW-1185">Reference proteome</keyword>
<proteinExistence type="predicted"/>
<comment type="caution">
    <text evidence="2">The sequence shown here is derived from an EMBL/GenBank/DDBJ whole genome shotgun (WGS) entry which is preliminary data.</text>
</comment>